<dbReference type="EMBL" id="LAZR01002660">
    <property type="protein sequence ID" value="KKN27178.1"/>
    <property type="molecule type" value="Genomic_DNA"/>
</dbReference>
<proteinExistence type="predicted"/>
<evidence type="ECO:0000256" key="1">
    <source>
        <dbReference type="ARBA" id="ARBA00022614"/>
    </source>
</evidence>
<dbReference type="SUPFAM" id="SSF52047">
    <property type="entry name" value="RNI-like"/>
    <property type="match status" value="1"/>
</dbReference>
<dbReference type="InterPro" id="IPR003591">
    <property type="entry name" value="Leu-rich_rpt_typical-subtyp"/>
</dbReference>
<organism evidence="4">
    <name type="scientific">marine sediment metagenome</name>
    <dbReference type="NCBI Taxonomy" id="412755"/>
    <lineage>
        <taxon>unclassified sequences</taxon>
        <taxon>metagenomes</taxon>
        <taxon>ecological metagenomes</taxon>
    </lineage>
</organism>
<dbReference type="Pfam" id="PF23598">
    <property type="entry name" value="LRR_14"/>
    <property type="match status" value="1"/>
</dbReference>
<name>A0A0F9SCQ5_9ZZZZ</name>
<feature type="domain" description="Disease resistance R13L4/SHOC-2-like LRR" evidence="3">
    <location>
        <begin position="823"/>
        <end position="891"/>
    </location>
</feature>
<keyword evidence="1" id="KW-0433">Leucine-rich repeat</keyword>
<dbReference type="SMART" id="SM00364">
    <property type="entry name" value="LRR_BAC"/>
    <property type="match status" value="6"/>
</dbReference>
<dbReference type="InterPro" id="IPR055414">
    <property type="entry name" value="LRR_R13L4/SHOC2-like"/>
</dbReference>
<reference evidence="4" key="1">
    <citation type="journal article" date="2015" name="Nature">
        <title>Complex archaea that bridge the gap between prokaryotes and eukaryotes.</title>
        <authorList>
            <person name="Spang A."/>
            <person name="Saw J.H."/>
            <person name="Jorgensen S.L."/>
            <person name="Zaremba-Niedzwiedzka K."/>
            <person name="Martijn J."/>
            <person name="Lind A.E."/>
            <person name="van Eijk R."/>
            <person name="Schleper C."/>
            <person name="Guy L."/>
            <person name="Ettema T.J."/>
        </authorList>
    </citation>
    <scope>NUCLEOTIDE SEQUENCE</scope>
</reference>
<evidence type="ECO:0000259" key="3">
    <source>
        <dbReference type="Pfam" id="PF23598"/>
    </source>
</evidence>
<comment type="caution">
    <text evidence="4">The sequence shown here is derived from an EMBL/GenBank/DDBJ whole genome shotgun (WGS) entry which is preliminary data.</text>
</comment>
<dbReference type="PANTHER" id="PTHR45752:SF168">
    <property type="entry name" value="DISEASE RESISTANCE PROTEIN RGA1"/>
    <property type="match status" value="1"/>
</dbReference>
<evidence type="ECO:0000313" key="4">
    <source>
        <dbReference type="EMBL" id="KKN27178.1"/>
    </source>
</evidence>
<dbReference type="PANTHER" id="PTHR45752">
    <property type="entry name" value="LEUCINE-RICH REPEAT-CONTAINING"/>
    <property type="match status" value="1"/>
</dbReference>
<sequence length="990" mass="116085">MVLRGERISNDPDLLDNLQVWYENHYDTRLLHRNLAFALLKKLADVGDPLAKDVIKNEIAKRIDAGNINVIKYLILERYIDLLEFEELEAFIDFQPLLDSFNALLEEEFARKYVKALQEYGMKFRFLQKNEKAFPVASSLERIRGKASDLLKKLLENIITRTSYNSLLYLHIEGFFHHLDFQNFSDILNSHIINELHKGIKKGSSKIFNLSFYMLVFYSYGTLEEREEGIIHRFQLHDNLHLSENLTPKQRTSLINIIAKRIIFYFDFEEFPFNFDAICDFFSSFGENAMKSLYYILRNSSGALRSIAQKCIMQIKAENPKIGFGIQPEFDINIDTLLKLSSNEIKVAIPLHTGKILMEKLLPRFFTMPQGRSKGDYYEELFSFFEKIGKEGKVLFGEGLMNLLTRRDLELTELMIELRILEFLTTEEALLIIQNPNFLRDFLKVLENQEEYEGKSEFMKRLSKFFESLKTRIDKPLENKIRDVFKEFPPTFQNGVIKLHFITSPTNEDLIDLFQSKISDPDTFDYFFVDPFFTNLGSQKKIIEKFLLGLFKDPKKEVLEGILDSGFLFYFKRKDFIALNVDFLENFIPLVKKIFNIREDAEEELSEYEYDYDWDSHEKIRNLERLFNEIKEIRSFITLPKEKFKNNMQLLNSLIKKRYITYLSRNQFWNFFPEEAKYLRQIEKYLGRDKVFEFHPNYRLDSPRDTKSLGFSVKDSKVYFVSLGHSKLQNNEIEESLAILTNIDSIERLELNHNQFTDLPDIISNFKHLKYLILTYTGLTSVPESIGNISKLIYLALNYNNLTVLPDTIGNWRTLESLYLNNNSQLKSLPESIGKLENLNHLYLRHTGLKSLPKSFYRLKSLQALRIEECQITTLPETIDKMPSLSSLHLSESSIKLLPDSIGNSKSISYIDISNTQIKTLPESIQNTELLKEIVVSESYLKNLPALRRLMAPLFKKDVTIKFKGGWQSSRFAYFTDRLEGDTPYSKQLY</sequence>
<evidence type="ECO:0000256" key="2">
    <source>
        <dbReference type="ARBA" id="ARBA00022737"/>
    </source>
</evidence>
<dbReference type="Gene3D" id="3.80.10.10">
    <property type="entry name" value="Ribonuclease Inhibitor"/>
    <property type="match status" value="1"/>
</dbReference>
<dbReference type="InterPro" id="IPR050715">
    <property type="entry name" value="LRR-SigEffector_domain"/>
</dbReference>
<dbReference type="InterPro" id="IPR032675">
    <property type="entry name" value="LRR_dom_sf"/>
</dbReference>
<keyword evidence="2" id="KW-0677">Repeat</keyword>
<gene>
    <name evidence="4" type="ORF">LCGC14_0867210</name>
</gene>
<dbReference type="SMART" id="SM00369">
    <property type="entry name" value="LRR_TYP"/>
    <property type="match status" value="5"/>
</dbReference>
<accession>A0A0F9SCQ5</accession>
<protein>
    <recommendedName>
        <fullName evidence="3">Disease resistance R13L4/SHOC-2-like LRR domain-containing protein</fullName>
    </recommendedName>
</protein>
<dbReference type="AlphaFoldDB" id="A0A0F9SCQ5"/>